<dbReference type="InterPro" id="IPR010285">
    <property type="entry name" value="DNA_helicase_pif1-like_DEAD"/>
</dbReference>
<keyword evidence="4" id="KW-1185">Reference proteome</keyword>
<dbReference type="OrthoDB" id="120292at2759"/>
<dbReference type="EMBL" id="NBNE01001001">
    <property type="protein sequence ID" value="OWZ16084.1"/>
    <property type="molecule type" value="Genomic_DNA"/>
</dbReference>
<dbReference type="Proteomes" id="UP000198211">
    <property type="component" value="Unassembled WGS sequence"/>
</dbReference>
<reference evidence="4" key="1">
    <citation type="submission" date="2017-03" db="EMBL/GenBank/DDBJ databases">
        <title>Phytopthora megakarya and P. palmivora, two closely related causual agents of cacao black pod achieved similar genome size and gene model numbers by different mechanisms.</title>
        <authorList>
            <person name="Ali S."/>
            <person name="Shao J."/>
            <person name="Larry D.J."/>
            <person name="Kronmiller B."/>
            <person name="Shen D."/>
            <person name="Strem M.D."/>
            <person name="Melnick R.L."/>
            <person name="Guiltinan M.J."/>
            <person name="Tyler B.M."/>
            <person name="Meinhardt L.W."/>
            <person name="Bailey B.A."/>
        </authorList>
    </citation>
    <scope>NUCLEOTIDE SEQUENCE [LARGE SCALE GENOMIC DNA]</scope>
    <source>
        <strain evidence="4">zdho120</strain>
    </source>
</reference>
<dbReference type="InterPro" id="IPR027417">
    <property type="entry name" value="P-loop_NTPase"/>
</dbReference>
<sequence>MEGFESGVTEVMAESQWVPFAIAMEQSRLAFSVPYTPLSAKKTGPAKLLKLQQRYKDVHLVIIDEFSVISCGMLYWIDHRMREIWPSHRHLPFGGRDVIFTGDSAQLDPVVPYSLSTPADKILNDVHRKGREIWERIDRITKEAANSCRYNAIKLSLL</sequence>
<evidence type="ECO:0000313" key="4">
    <source>
        <dbReference type="Proteomes" id="UP000198211"/>
    </source>
</evidence>
<evidence type="ECO:0000259" key="2">
    <source>
        <dbReference type="Pfam" id="PF05970"/>
    </source>
</evidence>
<comment type="cofactor">
    <cofactor evidence="1">
        <name>Mg(2+)</name>
        <dbReference type="ChEBI" id="CHEBI:18420"/>
    </cofactor>
</comment>
<dbReference type="GO" id="GO:0000723">
    <property type="term" value="P:telomere maintenance"/>
    <property type="evidence" value="ECO:0007669"/>
    <property type="project" value="InterPro"/>
</dbReference>
<dbReference type="Pfam" id="PF05970">
    <property type="entry name" value="PIF1"/>
    <property type="match status" value="1"/>
</dbReference>
<dbReference type="AlphaFoldDB" id="A0A225WFB3"/>
<dbReference type="GO" id="GO:0006281">
    <property type="term" value="P:DNA repair"/>
    <property type="evidence" value="ECO:0007669"/>
    <property type="project" value="UniProtKB-KW"/>
</dbReference>
<name>A0A225WFB3_9STRA</name>
<evidence type="ECO:0000256" key="1">
    <source>
        <dbReference type="RuleBase" id="RU363044"/>
    </source>
</evidence>
<keyword evidence="1" id="KW-0234">DNA repair</keyword>
<keyword evidence="1" id="KW-0547">Nucleotide-binding</keyword>
<dbReference type="GO" id="GO:0005524">
    <property type="term" value="F:ATP binding"/>
    <property type="evidence" value="ECO:0007669"/>
    <property type="project" value="UniProtKB-KW"/>
</dbReference>
<protein>
    <recommendedName>
        <fullName evidence="1">ATP-dependent DNA helicase</fullName>
        <ecNumber evidence="1">5.6.2.3</ecNumber>
    </recommendedName>
</protein>
<dbReference type="EC" id="5.6.2.3" evidence="1"/>
<evidence type="ECO:0000313" key="3">
    <source>
        <dbReference type="EMBL" id="OWZ16084.1"/>
    </source>
</evidence>
<comment type="catalytic activity">
    <reaction evidence="1">
        <text>ATP + H2O = ADP + phosphate + H(+)</text>
        <dbReference type="Rhea" id="RHEA:13065"/>
        <dbReference type="ChEBI" id="CHEBI:15377"/>
        <dbReference type="ChEBI" id="CHEBI:15378"/>
        <dbReference type="ChEBI" id="CHEBI:30616"/>
        <dbReference type="ChEBI" id="CHEBI:43474"/>
        <dbReference type="ChEBI" id="CHEBI:456216"/>
        <dbReference type="EC" id="5.6.2.3"/>
    </reaction>
</comment>
<keyword evidence="1" id="KW-0227">DNA damage</keyword>
<keyword evidence="1" id="KW-0233">DNA recombination</keyword>
<dbReference type="GO" id="GO:0043139">
    <property type="term" value="F:5'-3' DNA helicase activity"/>
    <property type="evidence" value="ECO:0007669"/>
    <property type="project" value="UniProtKB-EC"/>
</dbReference>
<keyword evidence="1" id="KW-0067">ATP-binding</keyword>
<dbReference type="InterPro" id="IPR051055">
    <property type="entry name" value="PIF1_helicase"/>
</dbReference>
<dbReference type="PANTHER" id="PTHR47642">
    <property type="entry name" value="ATP-DEPENDENT DNA HELICASE"/>
    <property type="match status" value="1"/>
</dbReference>
<accession>A0A225WFB3</accession>
<dbReference type="GO" id="GO:0006310">
    <property type="term" value="P:DNA recombination"/>
    <property type="evidence" value="ECO:0007669"/>
    <property type="project" value="UniProtKB-KW"/>
</dbReference>
<dbReference type="Gene3D" id="3.40.50.300">
    <property type="entry name" value="P-loop containing nucleotide triphosphate hydrolases"/>
    <property type="match status" value="1"/>
</dbReference>
<keyword evidence="1" id="KW-0347">Helicase</keyword>
<feature type="domain" description="DNA helicase Pif1-like DEAD-box helicase" evidence="2">
    <location>
        <begin position="46"/>
        <end position="114"/>
    </location>
</feature>
<comment type="caution">
    <text evidence="3">The sequence shown here is derived from an EMBL/GenBank/DDBJ whole genome shotgun (WGS) entry which is preliminary data.</text>
</comment>
<organism evidence="3 4">
    <name type="scientific">Phytophthora megakarya</name>
    <dbReference type="NCBI Taxonomy" id="4795"/>
    <lineage>
        <taxon>Eukaryota</taxon>
        <taxon>Sar</taxon>
        <taxon>Stramenopiles</taxon>
        <taxon>Oomycota</taxon>
        <taxon>Peronosporomycetes</taxon>
        <taxon>Peronosporales</taxon>
        <taxon>Peronosporaceae</taxon>
        <taxon>Phytophthora</taxon>
    </lineage>
</organism>
<dbReference type="GO" id="GO:0016887">
    <property type="term" value="F:ATP hydrolysis activity"/>
    <property type="evidence" value="ECO:0007669"/>
    <property type="project" value="RHEA"/>
</dbReference>
<keyword evidence="1" id="KW-0378">Hydrolase</keyword>
<proteinExistence type="inferred from homology"/>
<comment type="similarity">
    <text evidence="1">Belongs to the helicase family.</text>
</comment>
<dbReference type="SUPFAM" id="SSF52540">
    <property type="entry name" value="P-loop containing nucleoside triphosphate hydrolases"/>
    <property type="match status" value="1"/>
</dbReference>
<gene>
    <name evidence="3" type="ORF">PHMEG_00010180</name>
</gene>